<evidence type="ECO:0000313" key="1">
    <source>
        <dbReference type="EMBL" id="KNC22474.1"/>
    </source>
</evidence>
<name>A0A0L0BTE1_LUCCU</name>
<dbReference type="Proteomes" id="UP000037069">
    <property type="component" value="Unassembled WGS sequence"/>
</dbReference>
<dbReference type="EMBL" id="JRES01001496">
    <property type="protein sequence ID" value="KNC22474.1"/>
    <property type="molecule type" value="Genomic_DNA"/>
</dbReference>
<comment type="caution">
    <text evidence="1">The sequence shown here is derived from an EMBL/GenBank/DDBJ whole genome shotgun (WGS) entry which is preliminary data.</text>
</comment>
<protein>
    <submittedName>
        <fullName evidence="1">Uncharacterized protein</fullName>
    </submittedName>
</protein>
<gene>
    <name evidence="1" type="ORF">FF38_13583</name>
</gene>
<reference evidence="1 2" key="1">
    <citation type="journal article" date="2015" name="Nat. Commun.">
        <title>Lucilia cuprina genome unlocks parasitic fly biology to underpin future interventions.</title>
        <authorList>
            <person name="Anstead C.A."/>
            <person name="Korhonen P.K."/>
            <person name="Young N.D."/>
            <person name="Hall R.S."/>
            <person name="Jex A.R."/>
            <person name="Murali S.C."/>
            <person name="Hughes D.S."/>
            <person name="Lee S.F."/>
            <person name="Perry T."/>
            <person name="Stroehlein A.J."/>
            <person name="Ansell B.R."/>
            <person name="Breugelmans B."/>
            <person name="Hofmann A."/>
            <person name="Qu J."/>
            <person name="Dugan S."/>
            <person name="Lee S.L."/>
            <person name="Chao H."/>
            <person name="Dinh H."/>
            <person name="Han Y."/>
            <person name="Doddapaneni H.V."/>
            <person name="Worley K.C."/>
            <person name="Muzny D.M."/>
            <person name="Ioannidis P."/>
            <person name="Waterhouse R.M."/>
            <person name="Zdobnov E.M."/>
            <person name="James P.J."/>
            <person name="Bagnall N.H."/>
            <person name="Kotze A.C."/>
            <person name="Gibbs R.A."/>
            <person name="Richards S."/>
            <person name="Batterham P."/>
            <person name="Gasser R.B."/>
        </authorList>
    </citation>
    <scope>NUCLEOTIDE SEQUENCE [LARGE SCALE GENOMIC DNA]</scope>
    <source>
        <strain evidence="1 2">LS</strain>
        <tissue evidence="1">Full body</tissue>
    </source>
</reference>
<feature type="non-terminal residue" evidence="1">
    <location>
        <position position="1"/>
    </location>
</feature>
<dbReference type="AlphaFoldDB" id="A0A0L0BTE1"/>
<sequence length="86" mass="9341">EKTEDAADLGEILVLWEFKCLVKDEPYDANSKEFSGIGNLPNNNRETKLRADDEADNPVPSNLTPHSANLNLSNGSGCLGLEIAKL</sequence>
<keyword evidence="2" id="KW-1185">Reference proteome</keyword>
<organism evidence="1 2">
    <name type="scientific">Lucilia cuprina</name>
    <name type="common">Green bottle fly</name>
    <name type="synonym">Australian sheep blowfly</name>
    <dbReference type="NCBI Taxonomy" id="7375"/>
    <lineage>
        <taxon>Eukaryota</taxon>
        <taxon>Metazoa</taxon>
        <taxon>Ecdysozoa</taxon>
        <taxon>Arthropoda</taxon>
        <taxon>Hexapoda</taxon>
        <taxon>Insecta</taxon>
        <taxon>Pterygota</taxon>
        <taxon>Neoptera</taxon>
        <taxon>Endopterygota</taxon>
        <taxon>Diptera</taxon>
        <taxon>Brachycera</taxon>
        <taxon>Muscomorpha</taxon>
        <taxon>Oestroidea</taxon>
        <taxon>Calliphoridae</taxon>
        <taxon>Luciliinae</taxon>
        <taxon>Lucilia</taxon>
    </lineage>
</organism>
<accession>A0A0L0BTE1</accession>
<evidence type="ECO:0000313" key="2">
    <source>
        <dbReference type="Proteomes" id="UP000037069"/>
    </source>
</evidence>
<proteinExistence type="predicted"/>